<dbReference type="Pfam" id="PF12833">
    <property type="entry name" value="HTH_18"/>
    <property type="match status" value="1"/>
</dbReference>
<sequence>MPVLDPGLAGSDRSLTAAYVDAVLPPLLDHYGLSRDAVLEQAGLSETPFAEPGQLLPLVDVLRLFLVILQACGDSGLGFEIGKRVKPRSYQVLGYVILASRDLGQAIERLIRFESLSGKLGETQLSHHVDTVRLSWQCPLAGEPGRYLTEAAVTGWVAFMRPLIARQLSPTRVCFRHPAPEDEQRYQAFFDAPVRFAADFDGVELPAEYLSLPLESADPGLSVMMEREARDLLANFDANTNLVSAVRARIYQQLADGEPSLESVADSLGMPARTLSARLARRSLRFAEILDGLRQSLAELYLQDPALSLTEIALLLGFAESSSFSRAFRRWRGTSPNQWRRGG</sequence>
<evidence type="ECO:0000256" key="3">
    <source>
        <dbReference type="ARBA" id="ARBA00023163"/>
    </source>
</evidence>
<dbReference type="SUPFAM" id="SSF46689">
    <property type="entry name" value="Homeodomain-like"/>
    <property type="match status" value="1"/>
</dbReference>
<dbReference type="InterPro" id="IPR032687">
    <property type="entry name" value="AraC-type_N"/>
</dbReference>
<keyword evidence="2" id="KW-0238">DNA-binding</keyword>
<dbReference type="PROSITE" id="PS01124">
    <property type="entry name" value="HTH_ARAC_FAMILY_2"/>
    <property type="match status" value="1"/>
</dbReference>
<reference evidence="5 6" key="1">
    <citation type="submission" date="2012-09" db="EMBL/GenBank/DDBJ databases">
        <title>Genome Sequence of alkane-degrading Bacterium Alcanivorax jadensis T9.</title>
        <authorList>
            <person name="Lai Q."/>
            <person name="Shao Z."/>
        </authorList>
    </citation>
    <scope>NUCLEOTIDE SEQUENCE [LARGE SCALE GENOMIC DNA]</scope>
    <source>
        <strain evidence="5 6">T9</strain>
    </source>
</reference>
<dbReference type="InterPro" id="IPR009057">
    <property type="entry name" value="Homeodomain-like_sf"/>
</dbReference>
<name>A0ABR4W947_9GAMM</name>
<keyword evidence="3" id="KW-0804">Transcription</keyword>
<dbReference type="PANTHER" id="PTHR47894:SF1">
    <property type="entry name" value="HTH-TYPE TRANSCRIPTIONAL REGULATOR VQSM"/>
    <property type="match status" value="1"/>
</dbReference>
<proteinExistence type="predicted"/>
<dbReference type="PRINTS" id="PR00032">
    <property type="entry name" value="HTHARAC"/>
</dbReference>
<keyword evidence="6" id="KW-1185">Reference proteome</keyword>
<dbReference type="Gene3D" id="1.10.10.60">
    <property type="entry name" value="Homeodomain-like"/>
    <property type="match status" value="1"/>
</dbReference>
<accession>A0ABR4W947</accession>
<protein>
    <submittedName>
        <fullName evidence="5">AraC family transcriptional regulator</fullName>
    </submittedName>
</protein>
<dbReference type="SMART" id="SM00342">
    <property type="entry name" value="HTH_ARAC"/>
    <property type="match status" value="1"/>
</dbReference>
<evidence type="ECO:0000256" key="1">
    <source>
        <dbReference type="ARBA" id="ARBA00023015"/>
    </source>
</evidence>
<dbReference type="Pfam" id="PF12625">
    <property type="entry name" value="Arabinose_bd"/>
    <property type="match status" value="1"/>
</dbReference>
<dbReference type="Proteomes" id="UP000029443">
    <property type="component" value="Unassembled WGS sequence"/>
</dbReference>
<gene>
    <name evidence="5" type="ORF">T9A_03069</name>
</gene>
<evidence type="ECO:0000259" key="4">
    <source>
        <dbReference type="PROSITE" id="PS01124"/>
    </source>
</evidence>
<evidence type="ECO:0000256" key="2">
    <source>
        <dbReference type="ARBA" id="ARBA00023125"/>
    </source>
</evidence>
<dbReference type="RefSeq" id="WP_035250205.1">
    <property type="nucleotide sequence ID" value="NZ_ARXU01000016.1"/>
</dbReference>
<dbReference type="InterPro" id="IPR020449">
    <property type="entry name" value="Tscrpt_reg_AraC-type_HTH"/>
</dbReference>
<evidence type="ECO:0000313" key="5">
    <source>
        <dbReference type="EMBL" id="KGD59934.1"/>
    </source>
</evidence>
<organism evidence="5 6">
    <name type="scientific">Alcanivorax jadensis T9</name>
    <dbReference type="NCBI Taxonomy" id="1177181"/>
    <lineage>
        <taxon>Bacteria</taxon>
        <taxon>Pseudomonadati</taxon>
        <taxon>Pseudomonadota</taxon>
        <taxon>Gammaproteobacteria</taxon>
        <taxon>Oceanospirillales</taxon>
        <taxon>Alcanivoracaceae</taxon>
        <taxon>Alcanivorax</taxon>
    </lineage>
</organism>
<dbReference type="EMBL" id="ARXU01000016">
    <property type="protein sequence ID" value="KGD59934.1"/>
    <property type="molecule type" value="Genomic_DNA"/>
</dbReference>
<dbReference type="PANTHER" id="PTHR47894">
    <property type="entry name" value="HTH-TYPE TRANSCRIPTIONAL REGULATOR GADX"/>
    <property type="match status" value="1"/>
</dbReference>
<evidence type="ECO:0000313" key="6">
    <source>
        <dbReference type="Proteomes" id="UP000029443"/>
    </source>
</evidence>
<feature type="domain" description="HTH araC/xylS-type" evidence="4">
    <location>
        <begin position="244"/>
        <end position="342"/>
    </location>
</feature>
<keyword evidence="1" id="KW-0805">Transcription regulation</keyword>
<dbReference type="InterPro" id="IPR018060">
    <property type="entry name" value="HTH_AraC"/>
</dbReference>
<comment type="caution">
    <text evidence="5">The sequence shown here is derived from an EMBL/GenBank/DDBJ whole genome shotgun (WGS) entry which is preliminary data.</text>
</comment>